<accession>A0ABV8CBQ3</accession>
<dbReference type="Pfam" id="PF08534">
    <property type="entry name" value="Redoxin"/>
    <property type="match status" value="1"/>
</dbReference>
<dbReference type="NCBIfam" id="TIGR00385">
    <property type="entry name" value="dsbE"/>
    <property type="match status" value="1"/>
</dbReference>
<dbReference type="RefSeq" id="WP_382340357.1">
    <property type="nucleotide sequence ID" value="NZ_JBHSAB010000001.1"/>
</dbReference>
<organism evidence="7 8">
    <name type="scientific">Legionella dresdenensis</name>
    <dbReference type="NCBI Taxonomy" id="450200"/>
    <lineage>
        <taxon>Bacteria</taxon>
        <taxon>Pseudomonadati</taxon>
        <taxon>Pseudomonadota</taxon>
        <taxon>Gammaproteobacteria</taxon>
        <taxon>Legionellales</taxon>
        <taxon>Legionellaceae</taxon>
        <taxon>Legionella</taxon>
    </lineage>
</organism>
<evidence type="ECO:0000256" key="3">
    <source>
        <dbReference type="ARBA" id="ARBA00022748"/>
    </source>
</evidence>
<protein>
    <submittedName>
        <fullName evidence="7">DsbE family thiol:disulfide interchange protein</fullName>
    </submittedName>
</protein>
<keyword evidence="5" id="KW-0676">Redox-active center</keyword>
<keyword evidence="4" id="KW-1015">Disulfide bond</keyword>
<reference evidence="8" key="1">
    <citation type="journal article" date="2019" name="Int. J. Syst. Evol. Microbiol.">
        <title>The Global Catalogue of Microorganisms (GCM) 10K type strain sequencing project: providing services to taxonomists for standard genome sequencing and annotation.</title>
        <authorList>
            <consortium name="The Broad Institute Genomics Platform"/>
            <consortium name="The Broad Institute Genome Sequencing Center for Infectious Disease"/>
            <person name="Wu L."/>
            <person name="Ma J."/>
        </authorList>
    </citation>
    <scope>NUCLEOTIDE SEQUENCE [LARGE SCALE GENOMIC DNA]</scope>
    <source>
        <strain evidence="8">CCUG 59858</strain>
    </source>
</reference>
<evidence type="ECO:0000313" key="8">
    <source>
        <dbReference type="Proteomes" id="UP001595758"/>
    </source>
</evidence>
<dbReference type="PROSITE" id="PS51352">
    <property type="entry name" value="THIOREDOXIN_2"/>
    <property type="match status" value="1"/>
</dbReference>
<comment type="caution">
    <text evidence="7">The sequence shown here is derived from an EMBL/GenBank/DDBJ whole genome shotgun (WGS) entry which is preliminary data.</text>
</comment>
<gene>
    <name evidence="7" type="ORF">ACFORL_01360</name>
</gene>
<dbReference type="EMBL" id="JBHSAB010000001">
    <property type="protein sequence ID" value="MFC3907728.1"/>
    <property type="molecule type" value="Genomic_DNA"/>
</dbReference>
<dbReference type="InterPro" id="IPR013740">
    <property type="entry name" value="Redoxin"/>
</dbReference>
<dbReference type="InterPro" id="IPR013766">
    <property type="entry name" value="Thioredoxin_domain"/>
</dbReference>
<dbReference type="InterPro" id="IPR050553">
    <property type="entry name" value="Thioredoxin_ResA/DsbE_sf"/>
</dbReference>
<dbReference type="SUPFAM" id="SSF52833">
    <property type="entry name" value="Thioredoxin-like"/>
    <property type="match status" value="1"/>
</dbReference>
<evidence type="ECO:0000256" key="4">
    <source>
        <dbReference type="ARBA" id="ARBA00023157"/>
    </source>
</evidence>
<evidence type="ECO:0000256" key="5">
    <source>
        <dbReference type="ARBA" id="ARBA00023284"/>
    </source>
</evidence>
<proteinExistence type="inferred from homology"/>
<keyword evidence="8" id="KW-1185">Reference proteome</keyword>
<dbReference type="CDD" id="cd03010">
    <property type="entry name" value="TlpA_like_DsbE"/>
    <property type="match status" value="1"/>
</dbReference>
<evidence type="ECO:0000259" key="6">
    <source>
        <dbReference type="PROSITE" id="PS51352"/>
    </source>
</evidence>
<keyword evidence="3" id="KW-0201">Cytochrome c-type biogenesis</keyword>
<dbReference type="InterPro" id="IPR036249">
    <property type="entry name" value="Thioredoxin-like_sf"/>
</dbReference>
<comment type="subcellular location">
    <subcellularLocation>
        <location evidence="1">Cell inner membrane</location>
        <topology evidence="1">Single-pass membrane protein</topology>
        <orientation evidence="1">Periplasmic side</orientation>
    </subcellularLocation>
</comment>
<dbReference type="PANTHER" id="PTHR42852">
    <property type="entry name" value="THIOL:DISULFIDE INTERCHANGE PROTEIN DSBE"/>
    <property type="match status" value="1"/>
</dbReference>
<dbReference type="PANTHER" id="PTHR42852:SF6">
    <property type="entry name" value="THIOL:DISULFIDE INTERCHANGE PROTEIN DSBE"/>
    <property type="match status" value="1"/>
</dbReference>
<name>A0ABV8CBQ3_9GAMM</name>
<evidence type="ECO:0000256" key="2">
    <source>
        <dbReference type="ARBA" id="ARBA00007758"/>
    </source>
</evidence>
<feature type="domain" description="Thioredoxin" evidence="6">
    <location>
        <begin position="35"/>
        <end position="176"/>
    </location>
</feature>
<evidence type="ECO:0000256" key="1">
    <source>
        <dbReference type="ARBA" id="ARBA00004383"/>
    </source>
</evidence>
<evidence type="ECO:0000313" key="7">
    <source>
        <dbReference type="EMBL" id="MFC3907728.1"/>
    </source>
</evidence>
<sequence length="178" mass="20441">MKQYLWRAIPVVMLVILAALFWRGLSLDPQKLPSTQLGHRLPEFRLPVLTGPKQIFTSESLRGEISILNVWASWCEACIEEQAFLLQLSKSGMPVFGLNYKDDRNNALQWLQEWGNPYRAIGEDSKGNAAIDLGVYVTPETFLIDKQGVIRFRHVGILSKDVWQRDFAPRIKELQERS</sequence>
<dbReference type="Proteomes" id="UP001595758">
    <property type="component" value="Unassembled WGS sequence"/>
</dbReference>
<dbReference type="Gene3D" id="3.40.30.10">
    <property type="entry name" value="Glutaredoxin"/>
    <property type="match status" value="1"/>
</dbReference>
<dbReference type="InterPro" id="IPR004799">
    <property type="entry name" value="Periplasmic_diS_OxRdtase_DsbE"/>
</dbReference>
<comment type="similarity">
    <text evidence="2">Belongs to the thioredoxin family. DsbE subfamily.</text>
</comment>